<protein>
    <submittedName>
        <fullName evidence="1">Uncharacterized protein</fullName>
    </submittedName>
</protein>
<organism evidence="1 2">
    <name type="scientific">Athelia psychrophila</name>
    <dbReference type="NCBI Taxonomy" id="1759441"/>
    <lineage>
        <taxon>Eukaryota</taxon>
        <taxon>Fungi</taxon>
        <taxon>Dikarya</taxon>
        <taxon>Basidiomycota</taxon>
        <taxon>Agaricomycotina</taxon>
        <taxon>Agaricomycetes</taxon>
        <taxon>Agaricomycetidae</taxon>
        <taxon>Atheliales</taxon>
        <taxon>Atheliaceae</taxon>
        <taxon>Athelia</taxon>
    </lineage>
</organism>
<feature type="non-terminal residue" evidence="1">
    <location>
        <position position="70"/>
    </location>
</feature>
<dbReference type="Proteomes" id="UP000076532">
    <property type="component" value="Unassembled WGS sequence"/>
</dbReference>
<sequence>YTVAPPIRRPSQYGIAWYTWWRTLQPGWRLEGVADGSMVQHGEAGNEDWLKVAKGVLNGFVLVLISLSWW</sequence>
<accession>A0A166QBS3</accession>
<proteinExistence type="predicted"/>
<gene>
    <name evidence="1" type="ORF">FIBSPDRAFT_661231</name>
</gene>
<feature type="non-terminal residue" evidence="1">
    <location>
        <position position="1"/>
    </location>
</feature>
<dbReference type="OrthoDB" id="2803783at2759"/>
<dbReference type="AlphaFoldDB" id="A0A166QBS3"/>
<name>A0A166QBS3_9AGAM</name>
<keyword evidence="2" id="KW-1185">Reference proteome</keyword>
<evidence type="ECO:0000313" key="2">
    <source>
        <dbReference type="Proteomes" id="UP000076532"/>
    </source>
</evidence>
<evidence type="ECO:0000313" key="1">
    <source>
        <dbReference type="EMBL" id="KZP26975.1"/>
    </source>
</evidence>
<reference evidence="1 2" key="1">
    <citation type="journal article" date="2016" name="Mol. Biol. Evol.">
        <title>Comparative Genomics of Early-Diverging Mushroom-Forming Fungi Provides Insights into the Origins of Lignocellulose Decay Capabilities.</title>
        <authorList>
            <person name="Nagy L.G."/>
            <person name="Riley R."/>
            <person name="Tritt A."/>
            <person name="Adam C."/>
            <person name="Daum C."/>
            <person name="Floudas D."/>
            <person name="Sun H."/>
            <person name="Yadav J.S."/>
            <person name="Pangilinan J."/>
            <person name="Larsson K.H."/>
            <person name="Matsuura K."/>
            <person name="Barry K."/>
            <person name="Labutti K."/>
            <person name="Kuo R."/>
            <person name="Ohm R.A."/>
            <person name="Bhattacharya S.S."/>
            <person name="Shirouzu T."/>
            <person name="Yoshinaga Y."/>
            <person name="Martin F.M."/>
            <person name="Grigoriev I.V."/>
            <person name="Hibbett D.S."/>
        </authorList>
    </citation>
    <scope>NUCLEOTIDE SEQUENCE [LARGE SCALE GENOMIC DNA]</scope>
    <source>
        <strain evidence="1 2">CBS 109695</strain>
    </source>
</reference>
<dbReference type="EMBL" id="KV417511">
    <property type="protein sequence ID" value="KZP26975.1"/>
    <property type="molecule type" value="Genomic_DNA"/>
</dbReference>